<comment type="catalytic activity">
    <reaction evidence="4">
        <text>UTP + H2O = UMP + diphosphate + H(+)</text>
        <dbReference type="Rhea" id="RHEA:29395"/>
        <dbReference type="ChEBI" id="CHEBI:15377"/>
        <dbReference type="ChEBI" id="CHEBI:15378"/>
        <dbReference type="ChEBI" id="CHEBI:33019"/>
        <dbReference type="ChEBI" id="CHEBI:46398"/>
        <dbReference type="ChEBI" id="CHEBI:57865"/>
        <dbReference type="EC" id="3.6.1.9"/>
    </reaction>
</comment>
<keyword evidence="2 4" id="KW-0378">Hydrolase</keyword>
<dbReference type="HAMAP" id="MF_00528">
    <property type="entry name" value="Maf"/>
    <property type="match status" value="1"/>
</dbReference>
<comment type="catalytic activity">
    <reaction evidence="4">
        <text>dTTP + H2O = dTMP + diphosphate + H(+)</text>
        <dbReference type="Rhea" id="RHEA:28534"/>
        <dbReference type="ChEBI" id="CHEBI:15377"/>
        <dbReference type="ChEBI" id="CHEBI:15378"/>
        <dbReference type="ChEBI" id="CHEBI:33019"/>
        <dbReference type="ChEBI" id="CHEBI:37568"/>
        <dbReference type="ChEBI" id="CHEBI:63528"/>
        <dbReference type="EC" id="3.6.1.9"/>
    </reaction>
</comment>
<evidence type="ECO:0000256" key="4">
    <source>
        <dbReference type="HAMAP-Rule" id="MF_00528"/>
    </source>
</evidence>
<dbReference type="PANTHER" id="PTHR43213">
    <property type="entry name" value="BIFUNCTIONAL DTTP/UTP PYROPHOSPHATASE/METHYLTRANSFERASE PROTEIN-RELATED"/>
    <property type="match status" value="1"/>
</dbReference>
<dbReference type="Pfam" id="PF02545">
    <property type="entry name" value="Maf"/>
    <property type="match status" value="1"/>
</dbReference>
<dbReference type="Proteomes" id="UP000309544">
    <property type="component" value="Unassembled WGS sequence"/>
</dbReference>
<reference evidence="5 6" key="1">
    <citation type="submission" date="2019-05" db="EMBL/GenBank/DDBJ databases">
        <title>Draft Whole-Genome sequence of the green sulfur bacterium Prosthecochloris vibrioformis DSM 260.</title>
        <authorList>
            <person name="Meyer T.E."/>
            <person name="Kyndt J.A."/>
        </authorList>
    </citation>
    <scope>NUCLEOTIDE SEQUENCE [LARGE SCALE GENOMIC DNA]</scope>
    <source>
        <strain evidence="5 6">DSM 260</strain>
    </source>
</reference>
<dbReference type="Gene3D" id="3.90.950.10">
    <property type="match status" value="1"/>
</dbReference>
<accession>A0A5C4S023</accession>
<dbReference type="SUPFAM" id="SSF52972">
    <property type="entry name" value="ITPase-like"/>
    <property type="match status" value="1"/>
</dbReference>
<evidence type="ECO:0000256" key="3">
    <source>
        <dbReference type="ARBA" id="ARBA00023080"/>
    </source>
</evidence>
<proteinExistence type="inferred from homology"/>
<protein>
    <recommendedName>
        <fullName evidence="4">dTTP/UTP pyrophosphatase</fullName>
        <shortName evidence="4">dTTPase/UTPase</shortName>
        <ecNumber evidence="4">3.6.1.9</ecNumber>
    </recommendedName>
    <alternativeName>
        <fullName evidence="4">Nucleoside triphosphate pyrophosphatase</fullName>
    </alternativeName>
    <alternativeName>
        <fullName evidence="4">Nucleotide pyrophosphatase</fullName>
        <shortName evidence="4">Nucleotide PPase</shortName>
    </alternativeName>
</protein>
<comment type="cofactor">
    <cofactor evidence="1 4">
        <name>a divalent metal cation</name>
        <dbReference type="ChEBI" id="CHEBI:60240"/>
    </cofactor>
</comment>
<evidence type="ECO:0000313" key="6">
    <source>
        <dbReference type="Proteomes" id="UP000309544"/>
    </source>
</evidence>
<feature type="site" description="Important for substrate specificity" evidence="4">
    <location>
        <position position="14"/>
    </location>
</feature>
<dbReference type="CDD" id="cd00555">
    <property type="entry name" value="Maf"/>
    <property type="match status" value="1"/>
</dbReference>
<dbReference type="AlphaFoldDB" id="A0A5C4S023"/>
<dbReference type="PANTHER" id="PTHR43213:SF5">
    <property type="entry name" value="BIFUNCTIONAL DTTP_UTP PYROPHOSPHATASE_METHYLTRANSFERASE PROTEIN-RELATED"/>
    <property type="match status" value="1"/>
</dbReference>
<comment type="caution">
    <text evidence="5">The sequence shown here is derived from an EMBL/GenBank/DDBJ whole genome shotgun (WGS) entry which is preliminary data.</text>
</comment>
<dbReference type="GO" id="GO:0005737">
    <property type="term" value="C:cytoplasm"/>
    <property type="evidence" value="ECO:0007669"/>
    <property type="project" value="UniProtKB-SubCell"/>
</dbReference>
<dbReference type="EMBL" id="VDCI01000003">
    <property type="protein sequence ID" value="TNJ36863.1"/>
    <property type="molecule type" value="Genomic_DNA"/>
</dbReference>
<dbReference type="InterPro" id="IPR003697">
    <property type="entry name" value="Maf-like"/>
</dbReference>
<gene>
    <name evidence="5" type="primary">maf</name>
    <name evidence="5" type="ORF">FGF68_04600</name>
</gene>
<feature type="site" description="Important for substrate specificity" evidence="4">
    <location>
        <position position="76"/>
    </location>
</feature>
<comment type="function">
    <text evidence="4">Nucleoside triphosphate pyrophosphatase that hydrolyzes dTTP and UTP. May have a dual role in cell division arrest and in preventing the incorporation of modified nucleotides into cellular nucleic acids.</text>
</comment>
<feature type="active site" description="Proton acceptor" evidence="4">
    <location>
        <position position="75"/>
    </location>
</feature>
<evidence type="ECO:0000313" key="5">
    <source>
        <dbReference type="EMBL" id="TNJ36863.1"/>
    </source>
</evidence>
<evidence type="ECO:0000256" key="2">
    <source>
        <dbReference type="ARBA" id="ARBA00022801"/>
    </source>
</evidence>
<organism evidence="5 6">
    <name type="scientific">Prosthecochloris vibrioformis</name>
    <name type="common">Chlorobium vibrioforme</name>
    <dbReference type="NCBI Taxonomy" id="1098"/>
    <lineage>
        <taxon>Bacteria</taxon>
        <taxon>Pseudomonadati</taxon>
        <taxon>Chlorobiota</taxon>
        <taxon>Chlorobiia</taxon>
        <taxon>Chlorobiales</taxon>
        <taxon>Chlorobiaceae</taxon>
        <taxon>Prosthecochloris</taxon>
    </lineage>
</organism>
<dbReference type="InterPro" id="IPR029001">
    <property type="entry name" value="ITPase-like_fam"/>
</dbReference>
<dbReference type="GO" id="GO:0036218">
    <property type="term" value="F:dTTP diphosphatase activity"/>
    <property type="evidence" value="ECO:0007669"/>
    <property type="project" value="RHEA"/>
</dbReference>
<dbReference type="PIRSF" id="PIRSF006305">
    <property type="entry name" value="Maf"/>
    <property type="match status" value="1"/>
</dbReference>
<dbReference type="NCBIfam" id="TIGR00172">
    <property type="entry name" value="maf"/>
    <property type="match status" value="1"/>
</dbReference>
<dbReference type="GO" id="GO:0009117">
    <property type="term" value="P:nucleotide metabolic process"/>
    <property type="evidence" value="ECO:0007669"/>
    <property type="project" value="UniProtKB-KW"/>
</dbReference>
<sequence length="194" mass="21754">MYKGNLILASGSPRRKELLELTRIPFTTLQVPIDETFDPQSTVEENLLRIAEEKARAALQQHPDETREATILSADTAVVYLERPLGKPRDREHAIEMLNLLEGIQHQVMTAFAILGSDGRLVSDIAVTTVEFLPMSAENIEYYIDTMQPFDKAGAYGIQDPIMSCFVKKIEGCYYNVVGLPLSRVYATLQQFSA</sequence>
<dbReference type="RefSeq" id="WP_068867308.1">
    <property type="nucleotide sequence ID" value="NZ_VDCI01000003.1"/>
</dbReference>
<dbReference type="GO" id="GO:0036221">
    <property type="term" value="F:UTP diphosphatase activity"/>
    <property type="evidence" value="ECO:0007669"/>
    <property type="project" value="RHEA"/>
</dbReference>
<feature type="site" description="Important for substrate specificity" evidence="4">
    <location>
        <position position="159"/>
    </location>
</feature>
<keyword evidence="3 4" id="KW-0546">Nucleotide metabolism</keyword>
<comment type="caution">
    <text evidence="4">Lacks conserved residue(s) required for the propagation of feature annotation.</text>
</comment>
<comment type="similarity">
    <text evidence="4">Belongs to the Maf family. YhdE subfamily.</text>
</comment>
<name>A0A5C4S023_PROVB</name>
<keyword evidence="4" id="KW-0963">Cytoplasm</keyword>
<evidence type="ECO:0000256" key="1">
    <source>
        <dbReference type="ARBA" id="ARBA00001968"/>
    </source>
</evidence>
<keyword evidence="6" id="KW-1185">Reference proteome</keyword>
<comment type="subcellular location">
    <subcellularLocation>
        <location evidence="4">Cytoplasm</location>
    </subcellularLocation>
</comment>
<dbReference type="EC" id="3.6.1.9" evidence="4"/>